<dbReference type="PANTHER" id="PTHR31105:SF38">
    <property type="entry name" value="PROTEIN ENHANCED DISEASE RESISTANCE 4"/>
    <property type="match status" value="1"/>
</dbReference>
<protein>
    <recommendedName>
        <fullName evidence="6">Zinc-ribbon domain-containing protein</fullName>
    </recommendedName>
</protein>
<evidence type="ECO:0000259" key="3">
    <source>
        <dbReference type="Pfam" id="PF22910"/>
    </source>
</evidence>
<gene>
    <name evidence="4" type="ORF">OLEA9_A087458</name>
</gene>
<feature type="compositionally biased region" description="Polar residues" evidence="1">
    <location>
        <begin position="402"/>
        <end position="411"/>
    </location>
</feature>
<dbReference type="OrthoDB" id="1930285at2759"/>
<dbReference type="InterPro" id="IPR040244">
    <property type="entry name" value="EDR4-like"/>
</dbReference>
<dbReference type="GO" id="GO:1900150">
    <property type="term" value="P:regulation of defense response to fungus"/>
    <property type="evidence" value="ECO:0007669"/>
    <property type="project" value="InterPro"/>
</dbReference>
<feature type="domain" description="Enhanced disease resistance 4-like N-terminal" evidence="3">
    <location>
        <begin position="8"/>
        <end position="40"/>
    </location>
</feature>
<feature type="compositionally biased region" description="Polar residues" evidence="1">
    <location>
        <begin position="522"/>
        <end position="537"/>
    </location>
</feature>
<dbReference type="Proteomes" id="UP000594638">
    <property type="component" value="Unassembled WGS sequence"/>
</dbReference>
<feature type="compositionally biased region" description="Basic and acidic residues" evidence="1">
    <location>
        <begin position="543"/>
        <end position="571"/>
    </location>
</feature>
<feature type="compositionally biased region" description="Polar residues" evidence="1">
    <location>
        <begin position="113"/>
        <end position="124"/>
    </location>
</feature>
<keyword evidence="5" id="KW-1185">Reference proteome</keyword>
<feature type="domain" description="Probable zinc-ribbon" evidence="2">
    <location>
        <begin position="1265"/>
        <end position="1309"/>
    </location>
</feature>
<feature type="compositionally biased region" description="Polar residues" evidence="1">
    <location>
        <begin position="219"/>
        <end position="236"/>
    </location>
</feature>
<sequence>MTTQISAKFRLVRCPRCRHLLTELPELPLYECGGCSTILESKPRRNDTNHNGVHLQEIERVSESEPDRILEENEASSSNLDFTPLGGKSSRNGEKPGDQGESGDNNGEKCEDTSVSNDFSSLPQVNGYENKDLSKVELKQDKEGKCQLAQNAETCEREFQDCNGKTIAGRNSSAELPSSSECTSREAEVSIPEIREHVESDDKNQSEQCTGRDQKEYGDSQTECFGSDNSLNQFGSSPEHDHHQNRLPPDGEHNEREESTHLSPENSEKSLNGFMDYNGEKCEDRSFSDELPSACEVNDCENKVLSAEVMEQLKQDEEGKCPFSQNAKSCESGIPDWNGESVAGRNSYIEFPSSREFTGQEAEISIPEIRERVKSDDKNPSEKCSRRDKNEYDDSRTEWCGSDNSLNQVGSSPEHDHHQNRLPPDGEHGEGEESTHLSPENNEKSLNGFMDYNGEQCEDRSSSDELSSICEVSDCENKVLSAEVTEWLKQDEEGKCPFSQNAKRCESGIPDWIGESVAGRNSSLEFPSSREFTSQEAEISIPEIREHVESDDKNPSEQCSGRDQKEYDDSRIILCGSDNSLNQVGSSPEHDHHQNRLPPDGERSEGEESTHLSPENNDKSLNCLMDYNGKQCEDRSFSDDLSSICEVSGCENNVLPSEVIEQLKQDEDKCPSGQNAKRCESGIQDWNEERVTSRNPSAEFPSSSEFTGEVDVSTPVIRKHVKSGEKNPSEQCTGRDQRECEDSRTESCADDNLLGEVQPLPEYDQRKNKLPPDDREHKEGDESTYLSPENYDKSPDGGLLEELDNNRQDSSSFEIALRANGKSSLSAGGNTEVKKDIKNLPRFRSSSTEKYLNADSGDSLVTAQDPTNENKTSVNRLSPNTEQLEHSHREDTRSFGRVSPVDTLDSVRSVNSCSKHGLKHVDMSKYPATKSYYDYDASISSYDGTIDQVPNHVPHPHRRKFKEKISTSTAELHKEDGLNTTNTRSSESEMQYWAASSSSVLQGKQYHAMEGSSSWHQVELPETRRYGRKSGNRLAFPSRDFQADHRNGSLSSYQQSLLQNRRAYYSSDRPTYSETDKMDLLRTVCELKDQLNRMQFSKPSANGRFPAGFLEEKLTPLYYDHLAPEREMYADFSHPTYPVRHNQLKGWPQRRKDSRIAFSGEAAHYRHQVDCSCLHCCPQDWHRSAQLPSHSMLCNNGHCGVHTGHNCCNVLPSSSSSPQHYTSSEQSSGGSETVSGNQKHKDKEMKRLYLRDKYHITKRLLLPIAGGTPLISCYHCSELLQLPSEFLRFKKKYHQLRCDACGKVLKFSLLERMHIVPYLPEASAPPPSEADDHSDAISQRNRLPTSHANSRSHAETGSCSDDYGMSFCRSCSTEGEASFLRHSADCLEWNAYNRKMSSNSSYQPMEDRKMKSVLKGNGNGSLVETSKPAVASSEKAKWKKVSSEIEELPEPSNSRLHRLMGYSSPSQVLDR</sequence>
<dbReference type="Pfam" id="PF22910">
    <property type="entry name" value="EDR4-like_1st"/>
    <property type="match status" value="1"/>
</dbReference>
<name>A0A8S0S357_OLEEU</name>
<feature type="compositionally biased region" description="Basic and acidic residues" evidence="1">
    <location>
        <begin position="60"/>
        <end position="71"/>
    </location>
</feature>
<feature type="compositionally biased region" description="Polar residues" evidence="1">
    <location>
        <begin position="693"/>
        <end position="706"/>
    </location>
</feature>
<evidence type="ECO:0000259" key="2">
    <source>
        <dbReference type="Pfam" id="PF11331"/>
    </source>
</evidence>
<feature type="region of interest" description="Disordered" evidence="1">
    <location>
        <begin position="522"/>
        <end position="620"/>
    </location>
</feature>
<evidence type="ECO:0000313" key="5">
    <source>
        <dbReference type="Proteomes" id="UP000594638"/>
    </source>
</evidence>
<feature type="region of interest" description="Disordered" evidence="1">
    <location>
        <begin position="1218"/>
        <end position="1244"/>
    </location>
</feature>
<reference evidence="4 5" key="1">
    <citation type="submission" date="2019-12" db="EMBL/GenBank/DDBJ databases">
        <authorList>
            <person name="Alioto T."/>
            <person name="Alioto T."/>
            <person name="Gomez Garrido J."/>
        </authorList>
    </citation>
    <scope>NUCLEOTIDE SEQUENCE [LARGE SCALE GENOMIC DNA]</scope>
</reference>
<feature type="compositionally biased region" description="Polar residues" evidence="1">
    <location>
        <begin position="859"/>
        <end position="882"/>
    </location>
</feature>
<dbReference type="InterPro" id="IPR021480">
    <property type="entry name" value="Zinc_ribbon_12"/>
</dbReference>
<feature type="compositionally biased region" description="Polar residues" evidence="1">
    <location>
        <begin position="169"/>
        <end position="182"/>
    </location>
</feature>
<feature type="compositionally biased region" description="Basic and acidic residues" evidence="1">
    <location>
        <begin position="183"/>
        <end position="218"/>
    </location>
</feature>
<accession>A0A8S0S357</accession>
<feature type="compositionally biased region" description="Low complexity" evidence="1">
    <location>
        <begin position="1218"/>
        <end position="1236"/>
    </location>
</feature>
<feature type="compositionally biased region" description="Basic and acidic residues" evidence="1">
    <location>
        <begin position="722"/>
        <end position="747"/>
    </location>
</feature>
<evidence type="ECO:0000256" key="1">
    <source>
        <dbReference type="SAM" id="MobiDB-lite"/>
    </source>
</evidence>
<feature type="region of interest" description="Disordered" evidence="1">
    <location>
        <begin position="318"/>
        <end position="339"/>
    </location>
</feature>
<dbReference type="Gramene" id="OE9A087458T1">
    <property type="protein sequence ID" value="OE9A087458C1"/>
    <property type="gene ID" value="OE9A087458"/>
</dbReference>
<feature type="region of interest" description="Disordered" evidence="1">
    <location>
        <begin position="846"/>
        <end position="900"/>
    </location>
</feature>
<dbReference type="PANTHER" id="PTHR31105">
    <property type="entry name" value="EXTRA-LARGE G-PROTEIN-LIKE"/>
    <property type="match status" value="1"/>
</dbReference>
<evidence type="ECO:0008006" key="6">
    <source>
        <dbReference type="Google" id="ProtNLM"/>
    </source>
</evidence>
<feature type="region of interest" description="Disordered" evidence="1">
    <location>
        <begin position="60"/>
        <end position="128"/>
    </location>
</feature>
<feature type="compositionally biased region" description="Basic and acidic residues" evidence="1">
    <location>
        <begin position="883"/>
        <end position="894"/>
    </location>
</feature>
<feature type="compositionally biased region" description="Basic and acidic residues" evidence="1">
    <location>
        <begin position="368"/>
        <end position="397"/>
    </location>
</feature>
<dbReference type="Gramene" id="OE9A087458T6">
    <property type="protein sequence ID" value="OE9A087458C6"/>
    <property type="gene ID" value="OE9A087458"/>
</dbReference>
<dbReference type="InterPro" id="IPR055126">
    <property type="entry name" value="EDR4-like_N"/>
</dbReference>
<feature type="region of interest" description="Disordered" evidence="1">
    <location>
        <begin position="1447"/>
        <end position="1471"/>
    </location>
</feature>
<feature type="compositionally biased region" description="Basic and acidic residues" evidence="1">
    <location>
        <begin position="763"/>
        <end position="781"/>
    </location>
</feature>
<feature type="compositionally biased region" description="Basic and acidic residues" evidence="1">
    <location>
        <begin position="238"/>
        <end position="260"/>
    </location>
</feature>
<feature type="compositionally biased region" description="Basic and acidic residues" evidence="1">
    <location>
        <begin position="413"/>
        <end position="435"/>
    </location>
</feature>
<organism evidence="4 5">
    <name type="scientific">Olea europaea subsp. europaea</name>
    <dbReference type="NCBI Taxonomy" id="158383"/>
    <lineage>
        <taxon>Eukaryota</taxon>
        <taxon>Viridiplantae</taxon>
        <taxon>Streptophyta</taxon>
        <taxon>Embryophyta</taxon>
        <taxon>Tracheophyta</taxon>
        <taxon>Spermatophyta</taxon>
        <taxon>Magnoliopsida</taxon>
        <taxon>eudicotyledons</taxon>
        <taxon>Gunneridae</taxon>
        <taxon>Pentapetalae</taxon>
        <taxon>asterids</taxon>
        <taxon>lamiids</taxon>
        <taxon>Lamiales</taxon>
        <taxon>Oleaceae</taxon>
        <taxon>Oleeae</taxon>
        <taxon>Olea</taxon>
    </lineage>
</organism>
<feature type="region of interest" description="Disordered" evidence="1">
    <location>
        <begin position="162"/>
        <end position="280"/>
    </location>
</feature>
<comment type="caution">
    <text evidence="4">The sequence shown here is derived from an EMBL/GenBank/DDBJ whole genome shotgun (WGS) entry which is preliminary data.</text>
</comment>
<feature type="region of interest" description="Disordered" evidence="1">
    <location>
        <begin position="665"/>
        <end position="812"/>
    </location>
</feature>
<evidence type="ECO:0000313" key="4">
    <source>
        <dbReference type="EMBL" id="CAA2986917.1"/>
    </source>
</evidence>
<feature type="compositionally biased region" description="Basic and acidic residues" evidence="1">
    <location>
        <begin position="588"/>
        <end position="610"/>
    </location>
</feature>
<feature type="compositionally biased region" description="Polar residues" evidence="1">
    <location>
        <begin position="577"/>
        <end position="586"/>
    </location>
</feature>
<feature type="region of interest" description="Disordered" evidence="1">
    <location>
        <begin position="354"/>
        <end position="463"/>
    </location>
</feature>
<dbReference type="EMBL" id="CACTIH010003892">
    <property type="protein sequence ID" value="CAA2986917.1"/>
    <property type="molecule type" value="Genomic_DNA"/>
</dbReference>
<dbReference type="Pfam" id="PF11331">
    <property type="entry name" value="Zn_ribbon_12"/>
    <property type="match status" value="1"/>
</dbReference>
<proteinExistence type="predicted"/>